<gene>
    <name evidence="3" type="ORF">GIB67_034548</name>
</gene>
<feature type="chain" id="PRO_5029524927" evidence="2">
    <location>
        <begin position="22"/>
        <end position="74"/>
    </location>
</feature>
<name>A0A7J7PB87_9MAGN</name>
<organism evidence="3 4">
    <name type="scientific">Kingdonia uniflora</name>
    <dbReference type="NCBI Taxonomy" id="39325"/>
    <lineage>
        <taxon>Eukaryota</taxon>
        <taxon>Viridiplantae</taxon>
        <taxon>Streptophyta</taxon>
        <taxon>Embryophyta</taxon>
        <taxon>Tracheophyta</taxon>
        <taxon>Spermatophyta</taxon>
        <taxon>Magnoliopsida</taxon>
        <taxon>Ranunculales</taxon>
        <taxon>Circaeasteraceae</taxon>
        <taxon>Kingdonia</taxon>
    </lineage>
</organism>
<feature type="signal peptide" evidence="2">
    <location>
        <begin position="1"/>
        <end position="21"/>
    </location>
</feature>
<evidence type="ECO:0000256" key="1">
    <source>
        <dbReference type="SAM" id="MobiDB-lite"/>
    </source>
</evidence>
<sequence>ANIFLISFFIFLGAFGIFAKARSVPGSKLQWEKDMIIVVNFEREYKSPPPSPKRSPTRPTTNLRSPPVPYSSSS</sequence>
<proteinExistence type="predicted"/>
<feature type="region of interest" description="Disordered" evidence="1">
    <location>
        <begin position="45"/>
        <end position="74"/>
    </location>
</feature>
<dbReference type="EMBL" id="JACGCM010000067">
    <property type="protein sequence ID" value="KAF6176686.1"/>
    <property type="molecule type" value="Genomic_DNA"/>
</dbReference>
<keyword evidence="2" id="KW-0732">Signal</keyword>
<evidence type="ECO:0000313" key="3">
    <source>
        <dbReference type="EMBL" id="KAF6176686.1"/>
    </source>
</evidence>
<dbReference type="AlphaFoldDB" id="A0A7J7PB87"/>
<accession>A0A7J7PB87</accession>
<dbReference type="Proteomes" id="UP000541444">
    <property type="component" value="Unassembled WGS sequence"/>
</dbReference>
<evidence type="ECO:0000313" key="4">
    <source>
        <dbReference type="Proteomes" id="UP000541444"/>
    </source>
</evidence>
<reference evidence="3 4" key="1">
    <citation type="journal article" date="2020" name="IScience">
        <title>Genome Sequencing of the Endangered Kingdonia uniflora (Circaeasteraceae, Ranunculales) Reveals Potential Mechanisms of Evolutionary Specialization.</title>
        <authorList>
            <person name="Sun Y."/>
            <person name="Deng T."/>
            <person name="Zhang A."/>
            <person name="Moore M.J."/>
            <person name="Landis J.B."/>
            <person name="Lin N."/>
            <person name="Zhang H."/>
            <person name="Zhang X."/>
            <person name="Huang J."/>
            <person name="Zhang X."/>
            <person name="Sun H."/>
            <person name="Wang H."/>
        </authorList>
    </citation>
    <scope>NUCLEOTIDE SEQUENCE [LARGE SCALE GENOMIC DNA]</scope>
    <source>
        <strain evidence="3">TB1705</strain>
        <tissue evidence="3">Leaf</tissue>
    </source>
</reference>
<evidence type="ECO:0000256" key="2">
    <source>
        <dbReference type="SAM" id="SignalP"/>
    </source>
</evidence>
<comment type="caution">
    <text evidence="3">The sequence shown here is derived from an EMBL/GenBank/DDBJ whole genome shotgun (WGS) entry which is preliminary data.</text>
</comment>
<feature type="non-terminal residue" evidence="3">
    <location>
        <position position="1"/>
    </location>
</feature>
<protein>
    <submittedName>
        <fullName evidence="3">Uncharacterized protein</fullName>
    </submittedName>
</protein>
<keyword evidence="4" id="KW-1185">Reference proteome</keyword>